<keyword evidence="3" id="KW-0472">Membrane</keyword>
<name>A0A3B3RLD1_9TELE</name>
<dbReference type="STRING" id="1676925.ENSPKIP00000018650"/>
<dbReference type="InterPro" id="IPR016201">
    <property type="entry name" value="PSI"/>
</dbReference>
<keyword evidence="3" id="KW-0812">Transmembrane</keyword>
<sequence>ESRSTLKETPEDPRKTCKLHTTSPGPREVKQQYYCNALSNTTCEECLRNLSCLWCQSTQICIYYPVQTILPPHSLCPLDLARWGSCWVNFQTLIIAISVVAAVIIIAILICCFCCCKCENIGTKRFENKMDRQAEKRKVQQEERKAEMKTRHEEIRQKYGLTKANPYARFENS</sequence>
<dbReference type="Proteomes" id="UP000261540">
    <property type="component" value="Unplaced"/>
</dbReference>
<dbReference type="GO" id="GO:0006606">
    <property type="term" value="P:protein import into nucleus"/>
    <property type="evidence" value="ECO:0007669"/>
    <property type="project" value="TreeGrafter"/>
</dbReference>
<dbReference type="Ensembl" id="ENSPKIT00000035480.1">
    <property type="protein sequence ID" value="ENSPKIP00000018650.1"/>
    <property type="gene ID" value="ENSPKIG00000004144.1"/>
</dbReference>
<dbReference type="InterPro" id="IPR052304">
    <property type="entry name" value="PTTG1IP"/>
</dbReference>
<dbReference type="PANTHER" id="PTHR15191">
    <property type="entry name" value="PROTEIN CBG20567"/>
    <property type="match status" value="1"/>
</dbReference>
<evidence type="ECO:0000313" key="5">
    <source>
        <dbReference type="Ensembl" id="ENSPKIP00000018650.1"/>
    </source>
</evidence>
<protein>
    <submittedName>
        <fullName evidence="5">Pituitary tumor-transforming gene 1 protein-interacting protein-like</fullName>
    </submittedName>
</protein>
<keyword evidence="6" id="KW-1185">Reference proteome</keyword>
<keyword evidence="1" id="KW-0325">Glycoprotein</keyword>
<feature type="region of interest" description="Disordered" evidence="2">
    <location>
        <begin position="132"/>
        <end position="173"/>
    </location>
</feature>
<feature type="compositionally biased region" description="Basic and acidic residues" evidence="2">
    <location>
        <begin position="132"/>
        <end position="157"/>
    </location>
</feature>
<feature type="transmembrane region" description="Helical" evidence="3">
    <location>
        <begin position="93"/>
        <end position="116"/>
    </location>
</feature>
<dbReference type="GeneTree" id="ENSGT00390000004977"/>
<proteinExistence type="predicted"/>
<evidence type="ECO:0000256" key="1">
    <source>
        <dbReference type="ARBA" id="ARBA00023180"/>
    </source>
</evidence>
<dbReference type="GO" id="GO:0005737">
    <property type="term" value="C:cytoplasm"/>
    <property type="evidence" value="ECO:0007669"/>
    <property type="project" value="TreeGrafter"/>
</dbReference>
<dbReference type="SMART" id="SM00423">
    <property type="entry name" value="PSI"/>
    <property type="match status" value="1"/>
</dbReference>
<feature type="domain" description="PSI" evidence="4">
    <location>
        <begin position="34"/>
        <end position="87"/>
    </location>
</feature>
<keyword evidence="3" id="KW-1133">Transmembrane helix</keyword>
<accession>A0A3B3RLD1</accession>
<evidence type="ECO:0000313" key="6">
    <source>
        <dbReference type="Proteomes" id="UP000261540"/>
    </source>
</evidence>
<evidence type="ECO:0000256" key="2">
    <source>
        <dbReference type="SAM" id="MobiDB-lite"/>
    </source>
</evidence>
<reference evidence="5" key="2">
    <citation type="submission" date="2025-09" db="UniProtKB">
        <authorList>
            <consortium name="Ensembl"/>
        </authorList>
    </citation>
    <scope>IDENTIFICATION</scope>
</reference>
<evidence type="ECO:0000259" key="4">
    <source>
        <dbReference type="SMART" id="SM00423"/>
    </source>
</evidence>
<dbReference type="PANTHER" id="PTHR15191:SF7">
    <property type="entry name" value="PTTG1-INTERACTING PROTEIN B"/>
    <property type="match status" value="1"/>
</dbReference>
<reference evidence="5" key="1">
    <citation type="submission" date="2025-08" db="UniProtKB">
        <authorList>
            <consortium name="Ensembl"/>
        </authorList>
    </citation>
    <scope>IDENTIFICATION</scope>
</reference>
<evidence type="ECO:0000256" key="3">
    <source>
        <dbReference type="SAM" id="Phobius"/>
    </source>
</evidence>
<dbReference type="GO" id="GO:0005634">
    <property type="term" value="C:nucleus"/>
    <property type="evidence" value="ECO:0007669"/>
    <property type="project" value="TreeGrafter"/>
</dbReference>
<organism evidence="5 6">
    <name type="scientific">Paramormyrops kingsleyae</name>
    <dbReference type="NCBI Taxonomy" id="1676925"/>
    <lineage>
        <taxon>Eukaryota</taxon>
        <taxon>Metazoa</taxon>
        <taxon>Chordata</taxon>
        <taxon>Craniata</taxon>
        <taxon>Vertebrata</taxon>
        <taxon>Euteleostomi</taxon>
        <taxon>Actinopterygii</taxon>
        <taxon>Neopterygii</taxon>
        <taxon>Teleostei</taxon>
        <taxon>Osteoglossocephala</taxon>
        <taxon>Osteoglossomorpha</taxon>
        <taxon>Osteoglossiformes</taxon>
        <taxon>Mormyridae</taxon>
        <taxon>Paramormyrops</taxon>
    </lineage>
</organism>
<dbReference type="AlphaFoldDB" id="A0A3B3RLD1"/>